<dbReference type="InterPro" id="IPR036209">
    <property type="entry name" value="YwmB-like_sf"/>
</dbReference>
<evidence type="ECO:0000313" key="2">
    <source>
        <dbReference type="Proteomes" id="UP000037109"/>
    </source>
</evidence>
<keyword evidence="2" id="KW-1185">Reference proteome</keyword>
<dbReference type="STRING" id="1459.AF332_04430"/>
<comment type="caution">
    <text evidence="1">The sequence shown here is derived from an EMBL/GenBank/DDBJ whole genome shotgun (WGS) entry which is preliminary data.</text>
</comment>
<reference evidence="2" key="1">
    <citation type="submission" date="2015-07" db="EMBL/GenBank/DDBJ databases">
        <title>Fjat-10036 dsm4.</title>
        <authorList>
            <person name="Liu B."/>
            <person name="Wang J."/>
            <person name="Zhu Y."/>
            <person name="Liu G."/>
            <person name="Chen Q."/>
            <person name="Chen Z."/>
            <person name="Lan J."/>
            <person name="Che J."/>
            <person name="Ge C."/>
            <person name="Shi H."/>
            <person name="Pan Z."/>
            <person name="Liu X."/>
        </authorList>
    </citation>
    <scope>NUCLEOTIDE SEQUENCE [LARGE SCALE GENOMIC DNA]</scope>
    <source>
        <strain evidence="2">DSM 4</strain>
    </source>
</reference>
<accession>A0A0M0G9M2</accession>
<sequence length="247" mass="27539">MRNLAITISIIAIIGFMMINIGNKTTVAKGEFDLLTLASGIQDENILIKNWTLHAREKMEDLQTIQEVKAFTFELQTKYPDWEWSFQRTEKSWEAEAIIKKTDTQSETVKVLSTPTKGQVQTYVIYEAKGQGWKKEQNKLAAELNSKISDIFRGNATIFSCIQGESNGKIKKSLPDTATKLLAAFNATEIEALKEDQFISVSANSPLFGESIVTNGSEMNMQLGLRTNGMGTKTNIVIGTPIITIEY</sequence>
<dbReference type="Pfam" id="PF08680">
    <property type="entry name" value="DUF1779"/>
    <property type="match status" value="1"/>
</dbReference>
<dbReference type="PATRIC" id="fig|1459.3.peg.918"/>
<dbReference type="SUPFAM" id="SSF143842">
    <property type="entry name" value="YwmB-like"/>
    <property type="match status" value="1"/>
</dbReference>
<protein>
    <recommendedName>
        <fullName evidence="3">TATA-box binding protein</fullName>
    </recommendedName>
</protein>
<dbReference type="Gene3D" id="3.30.2030.10">
    <property type="entry name" value="YwmB-like"/>
    <property type="match status" value="1"/>
</dbReference>
<dbReference type="EMBL" id="LGUF01000007">
    <property type="protein sequence ID" value="KON86141.1"/>
    <property type="molecule type" value="Genomic_DNA"/>
</dbReference>
<proteinExistence type="predicted"/>
<dbReference type="Proteomes" id="UP000037109">
    <property type="component" value="Unassembled WGS sequence"/>
</dbReference>
<evidence type="ECO:0008006" key="3">
    <source>
        <dbReference type="Google" id="ProtNLM"/>
    </source>
</evidence>
<evidence type="ECO:0000313" key="1">
    <source>
        <dbReference type="EMBL" id="KON86141.1"/>
    </source>
</evidence>
<gene>
    <name evidence="1" type="ORF">AF332_04430</name>
</gene>
<name>A0A0M0G9M2_SPOGL</name>
<dbReference type="InterPro" id="IPR014794">
    <property type="entry name" value="DUF1779"/>
</dbReference>
<organism evidence="1 2">
    <name type="scientific">Sporosarcina globispora</name>
    <name type="common">Bacillus globisporus</name>
    <dbReference type="NCBI Taxonomy" id="1459"/>
    <lineage>
        <taxon>Bacteria</taxon>
        <taxon>Bacillati</taxon>
        <taxon>Bacillota</taxon>
        <taxon>Bacilli</taxon>
        <taxon>Bacillales</taxon>
        <taxon>Caryophanaceae</taxon>
        <taxon>Sporosarcina</taxon>
    </lineage>
</organism>
<dbReference type="AlphaFoldDB" id="A0A0M0G9M2"/>
<dbReference type="RefSeq" id="WP_053433494.1">
    <property type="nucleotide sequence ID" value="NZ_LGUF01000007.1"/>
</dbReference>
<dbReference type="OrthoDB" id="2374820at2"/>
<dbReference type="Gene3D" id="3.30.360.40">
    <property type="entry name" value="YwmB-like"/>
    <property type="match status" value="1"/>
</dbReference>